<dbReference type="Gene3D" id="2.160.10.10">
    <property type="entry name" value="Hexapeptide repeat proteins"/>
    <property type="match status" value="1"/>
</dbReference>
<comment type="catalytic activity">
    <reaction evidence="10 11">
        <text>L-serine + acetyl-CoA = O-acetyl-L-serine + CoA</text>
        <dbReference type="Rhea" id="RHEA:24560"/>
        <dbReference type="ChEBI" id="CHEBI:33384"/>
        <dbReference type="ChEBI" id="CHEBI:57287"/>
        <dbReference type="ChEBI" id="CHEBI:57288"/>
        <dbReference type="ChEBI" id="CHEBI:58340"/>
        <dbReference type="EC" id="2.3.1.30"/>
    </reaction>
</comment>
<comment type="caution">
    <text evidence="12">The sequence shown here is derived from an EMBL/GenBank/DDBJ whole genome shotgun (WGS) entry which is preliminary data.</text>
</comment>
<dbReference type="NCBIfam" id="NF041874">
    <property type="entry name" value="EPS_EpsC"/>
    <property type="match status" value="1"/>
</dbReference>
<evidence type="ECO:0000256" key="2">
    <source>
        <dbReference type="ARBA" id="ARBA00007274"/>
    </source>
</evidence>
<dbReference type="Proteomes" id="UP001304298">
    <property type="component" value="Unassembled WGS sequence"/>
</dbReference>
<dbReference type="InterPro" id="IPR011004">
    <property type="entry name" value="Trimer_LpxA-like_sf"/>
</dbReference>
<name>A0ABU5R8V3_9PSEU</name>
<dbReference type="InterPro" id="IPR045304">
    <property type="entry name" value="LbH_SAT"/>
</dbReference>
<keyword evidence="6 11" id="KW-0808">Transferase</keyword>
<organism evidence="12 13">
    <name type="scientific">Amycolatopsis heterodermiae</name>
    <dbReference type="NCBI Taxonomy" id="3110235"/>
    <lineage>
        <taxon>Bacteria</taxon>
        <taxon>Bacillati</taxon>
        <taxon>Actinomycetota</taxon>
        <taxon>Actinomycetes</taxon>
        <taxon>Pseudonocardiales</taxon>
        <taxon>Pseudonocardiaceae</taxon>
        <taxon>Amycolatopsis</taxon>
    </lineage>
</organism>
<evidence type="ECO:0000313" key="13">
    <source>
        <dbReference type="Proteomes" id="UP001304298"/>
    </source>
</evidence>
<proteinExistence type="inferred from homology"/>
<evidence type="ECO:0000256" key="7">
    <source>
        <dbReference type="ARBA" id="ARBA00022737"/>
    </source>
</evidence>
<dbReference type="InterPro" id="IPR001451">
    <property type="entry name" value="Hexapep"/>
</dbReference>
<dbReference type="EC" id="2.3.1.30" evidence="3 11"/>
<evidence type="ECO:0000256" key="6">
    <source>
        <dbReference type="ARBA" id="ARBA00022679"/>
    </source>
</evidence>
<keyword evidence="8" id="KW-0198">Cysteine biosynthesis</keyword>
<evidence type="ECO:0000256" key="11">
    <source>
        <dbReference type="PIRNR" id="PIRNR000441"/>
    </source>
</evidence>
<comment type="pathway">
    <text evidence="1">Amino-acid biosynthesis; L-cysteine biosynthesis; L-cysteine from L-serine: step 1/2.</text>
</comment>
<evidence type="ECO:0000256" key="4">
    <source>
        <dbReference type="ARBA" id="ARBA00018522"/>
    </source>
</evidence>
<sequence>MRAARWWRAAADDLRVIRERDPSIASRTEALLHPALPAIWTYRVAHRLYRCGLRRTARAVSNAARVLSGGVEIHPGARIGRGFFIDHGAGVVIGETAVIGDDVTLFHQVTLGSTGWWHDRARPAGARRHPRIGDRVVLGANATVLGPITVGHDSVIGAQALVVHDVPDGARVLAPAAAPRRATKIVVHFPTW</sequence>
<evidence type="ECO:0000256" key="10">
    <source>
        <dbReference type="ARBA" id="ARBA00049486"/>
    </source>
</evidence>
<dbReference type="RefSeq" id="WP_323329769.1">
    <property type="nucleotide sequence ID" value="NZ_JAYFSI010000005.1"/>
</dbReference>
<dbReference type="PANTHER" id="PTHR42811">
    <property type="entry name" value="SERINE ACETYLTRANSFERASE"/>
    <property type="match status" value="1"/>
</dbReference>
<reference evidence="12 13" key="1">
    <citation type="submission" date="2023-12" db="EMBL/GenBank/DDBJ databases">
        <title>Amycolatopsis sp. V23-08.</title>
        <authorList>
            <person name="Somphong A."/>
        </authorList>
    </citation>
    <scope>NUCLEOTIDE SEQUENCE [LARGE SCALE GENOMIC DNA]</scope>
    <source>
        <strain evidence="12 13">V23-08</strain>
    </source>
</reference>
<keyword evidence="7" id="KW-0677">Repeat</keyword>
<dbReference type="PIRSF" id="PIRSF000441">
    <property type="entry name" value="CysE"/>
    <property type="match status" value="1"/>
</dbReference>
<dbReference type="InterPro" id="IPR053376">
    <property type="entry name" value="Serine_acetyltransferase"/>
</dbReference>
<evidence type="ECO:0000256" key="9">
    <source>
        <dbReference type="ARBA" id="ARBA00023315"/>
    </source>
</evidence>
<evidence type="ECO:0000256" key="3">
    <source>
        <dbReference type="ARBA" id="ARBA00013266"/>
    </source>
</evidence>
<evidence type="ECO:0000256" key="1">
    <source>
        <dbReference type="ARBA" id="ARBA00004876"/>
    </source>
</evidence>
<comment type="similarity">
    <text evidence="2 11">Belongs to the transferase hexapeptide repeat family.</text>
</comment>
<dbReference type="PROSITE" id="PS00101">
    <property type="entry name" value="HEXAPEP_TRANSFERASES"/>
    <property type="match status" value="1"/>
</dbReference>
<dbReference type="InterPro" id="IPR042122">
    <property type="entry name" value="Ser_AcTrfase_N_sf"/>
</dbReference>
<gene>
    <name evidence="12" type="primary">epsC</name>
    <name evidence="12" type="ORF">VA596_22300</name>
</gene>
<dbReference type="CDD" id="cd03354">
    <property type="entry name" value="LbH_SAT"/>
    <property type="match status" value="1"/>
</dbReference>
<keyword evidence="5" id="KW-0028">Amino-acid biosynthesis</keyword>
<evidence type="ECO:0000256" key="8">
    <source>
        <dbReference type="ARBA" id="ARBA00023192"/>
    </source>
</evidence>
<dbReference type="EMBL" id="JAYFSI010000005">
    <property type="protein sequence ID" value="MEA5362285.1"/>
    <property type="molecule type" value="Genomic_DNA"/>
</dbReference>
<accession>A0ABU5R8V3</accession>
<dbReference type="InterPro" id="IPR018357">
    <property type="entry name" value="Hexapep_transf_CS"/>
</dbReference>
<keyword evidence="9 11" id="KW-0012">Acyltransferase</keyword>
<evidence type="ECO:0000313" key="12">
    <source>
        <dbReference type="EMBL" id="MEA5362285.1"/>
    </source>
</evidence>
<dbReference type="InterPro" id="IPR005881">
    <property type="entry name" value="Ser_O-AcTrfase"/>
</dbReference>
<dbReference type="Gene3D" id="1.10.3130.10">
    <property type="entry name" value="serine acetyltransferase, domain 1"/>
    <property type="match status" value="1"/>
</dbReference>
<protein>
    <recommendedName>
        <fullName evidence="4 11">Serine acetyltransferase</fullName>
        <ecNumber evidence="3 11">2.3.1.30</ecNumber>
    </recommendedName>
</protein>
<dbReference type="Pfam" id="PF00132">
    <property type="entry name" value="Hexapep"/>
    <property type="match status" value="1"/>
</dbReference>
<dbReference type="SUPFAM" id="SSF51161">
    <property type="entry name" value="Trimeric LpxA-like enzymes"/>
    <property type="match status" value="1"/>
</dbReference>
<keyword evidence="13" id="KW-1185">Reference proteome</keyword>
<evidence type="ECO:0000256" key="5">
    <source>
        <dbReference type="ARBA" id="ARBA00022605"/>
    </source>
</evidence>